<dbReference type="PANTHER" id="PTHR12558:SF13">
    <property type="entry name" value="CELL DIVISION CYCLE PROTEIN 27 HOMOLOG"/>
    <property type="match status" value="1"/>
</dbReference>
<dbReference type="SUPFAM" id="SSF48452">
    <property type="entry name" value="TPR-like"/>
    <property type="match status" value="2"/>
</dbReference>
<dbReference type="Gene3D" id="1.25.40.10">
    <property type="entry name" value="Tetratricopeptide repeat domain"/>
    <property type="match status" value="2"/>
</dbReference>
<evidence type="ECO:0000256" key="1">
    <source>
        <dbReference type="SAM" id="SignalP"/>
    </source>
</evidence>
<sequence>MKIAYNMKKLILALTAVLMVFAVQAQDGKKAVRKASSALGAFNLDPTNNKEKLQEAIDLIEEGASDPESSKEAKTFLTKGEIYNEIANQYLIASQLGDTVAAKKLPQVDDPAMIAAEAFLKAYELAEKKWETKDATKGMAQAQGHLSNSGVMAFQDEQNYEKAYNDFKMVLDLHKVLTDEKEDSNLKSEDDYLNQLYITGLSAINANEMDAAKGYFDQLYEKKYDKPVIYESLYKITATDESKMDEAYAYLEEGRKLFPDDVSLLFAEINHFLRIGKLDVLITKLQTAIEKEPDNVSLYSTLGNVYDNLYQKALKANDEAAAKENFDSAMKYYQQAVNKDADYVDAIYSIGALYYNKAAVMTQDLNKYADDYSKEGLKKYEELKKNIFEEFDNALPFFQKAESINPSDLNTLIALKEIYARKDDLEKSNVFKERIDRIQAGETIEDAYFDK</sequence>
<dbReference type="STRING" id="1524460.IX84_19360"/>
<gene>
    <name evidence="2" type="ORF">IX84_19360</name>
</gene>
<dbReference type="PANTHER" id="PTHR12558">
    <property type="entry name" value="CELL DIVISION CYCLE 16,23,27"/>
    <property type="match status" value="1"/>
</dbReference>
<evidence type="ECO:0000313" key="3">
    <source>
        <dbReference type="Proteomes" id="UP000029736"/>
    </source>
</evidence>
<dbReference type="EMBL" id="JPOS01000075">
    <property type="protein sequence ID" value="KGE86654.1"/>
    <property type="molecule type" value="Genomic_DNA"/>
</dbReference>
<feature type="chain" id="PRO_5001947783" evidence="1">
    <location>
        <begin position="26"/>
        <end position="451"/>
    </location>
</feature>
<dbReference type="Pfam" id="PF06552">
    <property type="entry name" value="TOM20_plant"/>
    <property type="match status" value="1"/>
</dbReference>
<dbReference type="Proteomes" id="UP000029736">
    <property type="component" value="Unassembled WGS sequence"/>
</dbReference>
<dbReference type="InterPro" id="IPR011990">
    <property type="entry name" value="TPR-like_helical_dom_sf"/>
</dbReference>
<reference evidence="2 3" key="1">
    <citation type="journal article" date="2014" name="Int. J. Syst. Evol. Microbiol.">
        <title>Phaeodactylibacter xiamenensis gen. nov., sp. nov., a member of the family Saprospiraceae isolated from the marine alga Phaeodactylum tricornutum.</title>
        <authorList>
            <person name="Chen Z.Jr."/>
            <person name="Lei X."/>
            <person name="Lai Q."/>
            <person name="Li Y."/>
            <person name="Zhang B."/>
            <person name="Zhang J."/>
            <person name="Zhang H."/>
            <person name="Yang L."/>
            <person name="Zheng W."/>
            <person name="Tian Y."/>
            <person name="Yu Z."/>
            <person name="Xu H.Jr."/>
            <person name="Zheng T."/>
        </authorList>
    </citation>
    <scope>NUCLEOTIDE SEQUENCE [LARGE SCALE GENOMIC DNA]</scope>
    <source>
        <strain evidence="2 3">KD52</strain>
    </source>
</reference>
<keyword evidence="1" id="KW-0732">Signal</keyword>
<organism evidence="2 3">
    <name type="scientific">Phaeodactylibacter xiamenensis</name>
    <dbReference type="NCBI Taxonomy" id="1524460"/>
    <lineage>
        <taxon>Bacteria</taxon>
        <taxon>Pseudomonadati</taxon>
        <taxon>Bacteroidota</taxon>
        <taxon>Saprospiria</taxon>
        <taxon>Saprospirales</taxon>
        <taxon>Haliscomenobacteraceae</taxon>
        <taxon>Phaeodactylibacter</taxon>
    </lineage>
</organism>
<feature type="signal peptide" evidence="1">
    <location>
        <begin position="1"/>
        <end position="25"/>
    </location>
</feature>
<comment type="caution">
    <text evidence="2">The sequence shown here is derived from an EMBL/GenBank/DDBJ whole genome shotgun (WGS) entry which is preliminary data.</text>
</comment>
<proteinExistence type="predicted"/>
<protein>
    <submittedName>
        <fullName evidence="2">Uncharacterized protein</fullName>
    </submittedName>
</protein>
<keyword evidence="3" id="KW-1185">Reference proteome</keyword>
<accession>A0A098S2S2</accession>
<evidence type="ECO:0000313" key="2">
    <source>
        <dbReference type="EMBL" id="KGE86654.1"/>
    </source>
</evidence>
<name>A0A098S2S2_9BACT</name>
<dbReference type="AlphaFoldDB" id="A0A098S2S2"/>